<comment type="caution">
    <text evidence="12">The sequence shown here is derived from an EMBL/GenBank/DDBJ whole genome shotgun (WGS) entry which is preliminary data.</text>
</comment>
<comment type="subcellular location">
    <subcellularLocation>
        <location evidence="1">Cell membrane</location>
        <topology evidence="1">Multi-pass membrane protein</topology>
    </subcellularLocation>
</comment>
<dbReference type="AlphaFoldDB" id="A0A4S4LHB3"/>
<feature type="transmembrane region" description="Helical" evidence="10">
    <location>
        <begin position="148"/>
        <end position="169"/>
    </location>
</feature>
<dbReference type="GO" id="GO:1902600">
    <property type="term" value="P:proton transmembrane transport"/>
    <property type="evidence" value="ECO:0007669"/>
    <property type="project" value="InterPro"/>
</dbReference>
<feature type="transmembrane region" description="Helical" evidence="10">
    <location>
        <begin position="176"/>
        <end position="197"/>
    </location>
</feature>
<feature type="transmembrane region" description="Helical" evidence="10">
    <location>
        <begin position="892"/>
        <end position="911"/>
    </location>
</feature>
<feature type="domain" description="Cation/H+ exchanger transmembrane" evidence="11">
    <location>
        <begin position="334"/>
        <end position="454"/>
    </location>
</feature>
<evidence type="ECO:0000256" key="8">
    <source>
        <dbReference type="ARBA" id="ARBA00023136"/>
    </source>
</evidence>
<dbReference type="Pfam" id="PF00999">
    <property type="entry name" value="Na_H_Exchanger"/>
    <property type="match status" value="2"/>
</dbReference>
<feature type="transmembrane region" description="Helical" evidence="10">
    <location>
        <begin position="820"/>
        <end position="841"/>
    </location>
</feature>
<dbReference type="InterPro" id="IPR038770">
    <property type="entry name" value="Na+/solute_symporter_sf"/>
</dbReference>
<dbReference type="GO" id="GO:0015297">
    <property type="term" value="F:antiporter activity"/>
    <property type="evidence" value="ECO:0007669"/>
    <property type="project" value="InterPro"/>
</dbReference>
<evidence type="ECO:0000256" key="3">
    <source>
        <dbReference type="ARBA" id="ARBA00022448"/>
    </source>
</evidence>
<keyword evidence="3" id="KW-0813">Transport</keyword>
<evidence type="ECO:0000256" key="6">
    <source>
        <dbReference type="ARBA" id="ARBA00022849"/>
    </source>
</evidence>
<dbReference type="EMBL" id="SGPL01000648">
    <property type="protein sequence ID" value="THH09200.1"/>
    <property type="molecule type" value="Genomic_DNA"/>
</dbReference>
<dbReference type="Gene3D" id="1.20.1530.20">
    <property type="match status" value="2"/>
</dbReference>
<organism evidence="12 13">
    <name type="scientific">Bondarzewia mesenterica</name>
    <dbReference type="NCBI Taxonomy" id="1095465"/>
    <lineage>
        <taxon>Eukaryota</taxon>
        <taxon>Fungi</taxon>
        <taxon>Dikarya</taxon>
        <taxon>Basidiomycota</taxon>
        <taxon>Agaricomycotina</taxon>
        <taxon>Agaricomycetes</taxon>
        <taxon>Russulales</taxon>
        <taxon>Bondarzewiaceae</taxon>
        <taxon>Bondarzewia</taxon>
    </lineage>
</organism>
<feature type="transmembrane region" description="Helical" evidence="10">
    <location>
        <begin position="715"/>
        <end position="738"/>
    </location>
</feature>
<evidence type="ECO:0000256" key="7">
    <source>
        <dbReference type="ARBA" id="ARBA00022989"/>
    </source>
</evidence>
<accession>A0A4S4LHB3</accession>
<keyword evidence="7 10" id="KW-1133">Transmembrane helix</keyword>
<feature type="transmembrane region" description="Helical" evidence="10">
    <location>
        <begin position="952"/>
        <end position="976"/>
    </location>
</feature>
<sequence length="998" mass="108445">MNRPVALSLPSDATTLSPGGRLSADGADEDQETRNSCDELHVEREPAPHLSQVIISCGEDIQRGDEGDSSLDDGEILRHTISVPYEVPSIPTLLTLSSFLYLINVADALFSQLIHAGLIGSLAIGIIYGPQASNILSESLQTTFISLGYIGLLLIVLEAGLSTDVTLLFRNLHVSLLVAFTGILLPIAFSLLLLHFGYGYAPLQAFVAGAALCSTSLGTTLALLAPSVRKMRVGSVLMSAALIDDIAGLVIAAIISKLSDEQTGQALSIRWQTIVRPILVSFAFAFGTPILAWALRMGVLASAAVAAEAREDVSWMRRQWRWWVRMGLSGRGQLFVSAVTLSGFVAGSNYAGTSELFGAFLAGVLLSHVFGSLEITEPDGDHDRLDDAASRTPESVFAMHVAPILSTFLSPIFFASIGIALPIRSLGSVNGSHRVVWRGIVYSLLMVLAKFVVGGWMMVWPDRRASQEAGSPTDTKGPSIKVEASESQYPEGIEHESRSSPLNPVVDLAMSRGYSALFLGLAMVARGEIALIVAELGRPLLVGRSEPQDGEAFAIVIWAILLWSWDPPQYKANAPNLTKIKMDLLHKNVGGGLRHRSPSASRLQYHGLCFALNSSSESPDSPVGGEQVGRLKSLASQLSIADRLLTPAILLAMILGVVIGVFSPNVQRTFDTARLHNVSAPIAIGLIAMMWPILTKVQYETFPALISSRRLWIHILLSLFLNWIIGPFVTLGLAWATLPDLPTYRTGVIMVGLARCIAMVMIWNQLARGDPNYCAILVMINSVLQIVLYSPYAVLFINIIGSQGQSSIRVSYGNVAISVLIYLGIPLAAGAVTLYAVWFLSSKQFLERKFLPIFGYLSLLGLLYTIIVMFAYQGHQIIHNLGPVFRTIVPPSLYFLIMWTLAFYLLWRLSLRYPSNFGYEMAVVQSFTAGSNNFELAIAVAISVYGVDSHQALAATIGPLVEVPTLLTLTWLALFLKQRLAWLPSRAEQEMAEMQEKR</sequence>
<dbReference type="GO" id="GO:0015105">
    <property type="term" value="F:arsenite transmembrane transporter activity"/>
    <property type="evidence" value="ECO:0007669"/>
    <property type="project" value="TreeGrafter"/>
</dbReference>
<dbReference type="Proteomes" id="UP000310158">
    <property type="component" value="Unassembled WGS sequence"/>
</dbReference>
<proteinExistence type="inferred from homology"/>
<feature type="transmembrane region" description="Helical" evidence="10">
    <location>
        <begin position="278"/>
        <end position="307"/>
    </location>
</feature>
<dbReference type="GO" id="GO:0046685">
    <property type="term" value="P:response to arsenic-containing substance"/>
    <property type="evidence" value="ECO:0007669"/>
    <property type="project" value="UniProtKB-KW"/>
</dbReference>
<keyword evidence="6" id="KW-0059">Arsenical resistance</keyword>
<name>A0A4S4LHB3_9AGAM</name>
<keyword evidence="5 10" id="KW-0812">Transmembrane</keyword>
<dbReference type="InterPro" id="IPR006153">
    <property type="entry name" value="Cation/H_exchanger_TM"/>
</dbReference>
<dbReference type="InterPro" id="IPR004706">
    <property type="entry name" value="Arsenical-R_Acr3"/>
</dbReference>
<evidence type="ECO:0000256" key="10">
    <source>
        <dbReference type="SAM" id="Phobius"/>
    </source>
</evidence>
<evidence type="ECO:0000313" key="12">
    <source>
        <dbReference type="EMBL" id="THH09200.1"/>
    </source>
</evidence>
<feature type="transmembrane region" description="Helical" evidence="10">
    <location>
        <begin position="744"/>
        <end position="763"/>
    </location>
</feature>
<feature type="transmembrane region" description="Helical" evidence="10">
    <location>
        <begin position="675"/>
        <end position="694"/>
    </location>
</feature>
<feature type="region of interest" description="Disordered" evidence="9">
    <location>
        <begin position="466"/>
        <end position="498"/>
    </location>
</feature>
<feature type="transmembrane region" description="Helical" evidence="10">
    <location>
        <begin position="236"/>
        <end position="258"/>
    </location>
</feature>
<dbReference type="FunFam" id="1.20.1530.20:FF:000009">
    <property type="entry name" value="Arsenite transporter, ACR3 family"/>
    <property type="match status" value="1"/>
</dbReference>
<feature type="transmembrane region" description="Helical" evidence="10">
    <location>
        <begin position="644"/>
        <end position="663"/>
    </location>
</feature>
<feature type="transmembrane region" description="Helical" evidence="10">
    <location>
        <begin position="396"/>
        <end position="423"/>
    </location>
</feature>
<evidence type="ECO:0000256" key="4">
    <source>
        <dbReference type="ARBA" id="ARBA00022475"/>
    </source>
</evidence>
<feature type="region of interest" description="Disordered" evidence="9">
    <location>
        <begin position="1"/>
        <end position="33"/>
    </location>
</feature>
<gene>
    <name evidence="12" type="ORF">EW146_g8752</name>
</gene>
<evidence type="ECO:0000259" key="11">
    <source>
        <dbReference type="Pfam" id="PF00999"/>
    </source>
</evidence>
<feature type="domain" description="Cation/H+ exchanger transmembrane" evidence="11">
    <location>
        <begin position="117"/>
        <end position="296"/>
    </location>
</feature>
<dbReference type="GO" id="GO:0005886">
    <property type="term" value="C:plasma membrane"/>
    <property type="evidence" value="ECO:0007669"/>
    <property type="project" value="UniProtKB-SubCell"/>
</dbReference>
<feature type="transmembrane region" description="Helical" evidence="10">
    <location>
        <begin position="203"/>
        <end position="224"/>
    </location>
</feature>
<evidence type="ECO:0000256" key="1">
    <source>
        <dbReference type="ARBA" id="ARBA00004651"/>
    </source>
</evidence>
<evidence type="ECO:0000313" key="13">
    <source>
        <dbReference type="Proteomes" id="UP000310158"/>
    </source>
</evidence>
<dbReference type="Pfam" id="PF01758">
    <property type="entry name" value="SBF"/>
    <property type="match status" value="1"/>
</dbReference>
<protein>
    <recommendedName>
        <fullName evidence="11">Cation/H+ exchanger transmembrane domain-containing protein</fullName>
    </recommendedName>
</protein>
<keyword evidence="8 10" id="KW-0472">Membrane</keyword>
<evidence type="ECO:0000256" key="5">
    <source>
        <dbReference type="ARBA" id="ARBA00022692"/>
    </source>
</evidence>
<keyword evidence="4" id="KW-1003">Cell membrane</keyword>
<feature type="transmembrane region" description="Helical" evidence="10">
    <location>
        <begin position="775"/>
        <end position="800"/>
    </location>
</feature>
<dbReference type="PANTHER" id="PTHR43057:SF1">
    <property type="entry name" value="ARSENICAL-RESISTANCE PROTEIN 3"/>
    <property type="match status" value="1"/>
</dbReference>
<reference evidence="12 13" key="1">
    <citation type="submission" date="2019-02" db="EMBL/GenBank/DDBJ databases">
        <title>Genome sequencing of the rare red list fungi Bondarzewia mesenterica.</title>
        <authorList>
            <person name="Buettner E."/>
            <person name="Kellner H."/>
        </authorList>
    </citation>
    <scope>NUCLEOTIDE SEQUENCE [LARGE SCALE GENOMIC DNA]</scope>
    <source>
        <strain evidence="12 13">DSM 108281</strain>
    </source>
</reference>
<feature type="transmembrane region" description="Helical" evidence="10">
    <location>
        <begin position="99"/>
        <end position="128"/>
    </location>
</feature>
<dbReference type="GO" id="GO:0015104">
    <property type="term" value="F:antimonite transmembrane transporter activity"/>
    <property type="evidence" value="ECO:0007669"/>
    <property type="project" value="TreeGrafter"/>
</dbReference>
<comment type="similarity">
    <text evidence="2">Belongs to the arsenical resistance-3 (ACR3) (TC 2.A.59) family.</text>
</comment>
<dbReference type="NCBIfam" id="TIGR00832">
    <property type="entry name" value="acr3"/>
    <property type="match status" value="1"/>
</dbReference>
<keyword evidence="13" id="KW-1185">Reference proteome</keyword>
<evidence type="ECO:0000256" key="2">
    <source>
        <dbReference type="ARBA" id="ARBA00010110"/>
    </source>
</evidence>
<dbReference type="InterPro" id="IPR002657">
    <property type="entry name" value="BilAc:Na_symport/Acr3"/>
</dbReference>
<dbReference type="OrthoDB" id="187348at2759"/>
<dbReference type="PANTHER" id="PTHR43057">
    <property type="entry name" value="ARSENITE EFFLUX TRANSPORTER"/>
    <property type="match status" value="1"/>
</dbReference>
<feature type="transmembrane region" description="Helical" evidence="10">
    <location>
        <begin position="853"/>
        <end position="872"/>
    </location>
</feature>
<feature type="transmembrane region" description="Helical" evidence="10">
    <location>
        <begin position="435"/>
        <end position="459"/>
    </location>
</feature>
<evidence type="ECO:0000256" key="9">
    <source>
        <dbReference type="SAM" id="MobiDB-lite"/>
    </source>
</evidence>
<feature type="transmembrane region" description="Helical" evidence="10">
    <location>
        <begin position="923"/>
        <end position="946"/>
    </location>
</feature>